<gene>
    <name evidence="1" type="ORF">POPTR_004G201300v4</name>
</gene>
<evidence type="ECO:0000313" key="2">
    <source>
        <dbReference type="Proteomes" id="UP000006729"/>
    </source>
</evidence>
<name>A0ACC0T5R4_POPTR</name>
<organism evidence="1 2">
    <name type="scientific">Populus trichocarpa</name>
    <name type="common">Western balsam poplar</name>
    <name type="synonym">Populus balsamifera subsp. trichocarpa</name>
    <dbReference type="NCBI Taxonomy" id="3694"/>
    <lineage>
        <taxon>Eukaryota</taxon>
        <taxon>Viridiplantae</taxon>
        <taxon>Streptophyta</taxon>
        <taxon>Embryophyta</taxon>
        <taxon>Tracheophyta</taxon>
        <taxon>Spermatophyta</taxon>
        <taxon>Magnoliopsida</taxon>
        <taxon>eudicotyledons</taxon>
        <taxon>Gunneridae</taxon>
        <taxon>Pentapetalae</taxon>
        <taxon>rosids</taxon>
        <taxon>fabids</taxon>
        <taxon>Malpighiales</taxon>
        <taxon>Salicaceae</taxon>
        <taxon>Saliceae</taxon>
        <taxon>Populus</taxon>
    </lineage>
</organism>
<evidence type="ECO:0000313" key="1">
    <source>
        <dbReference type="EMBL" id="KAI9396877.1"/>
    </source>
</evidence>
<protein>
    <submittedName>
        <fullName evidence="1">Uncharacterized protein</fullName>
    </submittedName>
</protein>
<accession>A0ACC0T5R4</accession>
<dbReference type="EMBL" id="CM009293">
    <property type="protein sequence ID" value="KAI9396877.1"/>
    <property type="molecule type" value="Genomic_DNA"/>
</dbReference>
<sequence length="261" mass="29933">MKKCELQLRQTQQKRPPRPPLPTALGFGGDEDDDVEKDITLQAAKNKSLKDTEEQQKKALEEDPSKIAQPKALDREKRESKNIKTLMEKAQERQRQHDNVFEKNLREDKFVTAAYKRKLAEQEKWMAQERLRELKEEKEDWPRKQGKQEKQAEFRKLENLDGQVAGETSDRNHALSDPKFVSKSSSVKEVHLNETSPPRSSEPLDPKPVSDKPVSGTSTEGKTPAEQSSASQPNHDHHKRNQDALAAAKERFLARKKAKDQ</sequence>
<reference evidence="1 2" key="1">
    <citation type="journal article" date="2006" name="Science">
        <title>The genome of black cottonwood, Populus trichocarpa (Torr. &amp; Gray).</title>
        <authorList>
            <person name="Tuskan G.A."/>
            <person name="Difazio S."/>
            <person name="Jansson S."/>
            <person name="Bohlmann J."/>
            <person name="Grigoriev I."/>
            <person name="Hellsten U."/>
            <person name="Putnam N."/>
            <person name="Ralph S."/>
            <person name="Rombauts S."/>
            <person name="Salamov A."/>
            <person name="Schein J."/>
            <person name="Sterck L."/>
            <person name="Aerts A."/>
            <person name="Bhalerao R.R."/>
            <person name="Bhalerao R.P."/>
            <person name="Blaudez D."/>
            <person name="Boerjan W."/>
            <person name="Brun A."/>
            <person name="Brunner A."/>
            <person name="Busov V."/>
            <person name="Campbell M."/>
            <person name="Carlson J."/>
            <person name="Chalot M."/>
            <person name="Chapman J."/>
            <person name="Chen G.L."/>
            <person name="Cooper D."/>
            <person name="Coutinho P.M."/>
            <person name="Couturier J."/>
            <person name="Covert S."/>
            <person name="Cronk Q."/>
            <person name="Cunningham R."/>
            <person name="Davis J."/>
            <person name="Degroeve S."/>
            <person name="Dejardin A."/>
            <person name="Depamphilis C."/>
            <person name="Detter J."/>
            <person name="Dirks B."/>
            <person name="Dubchak I."/>
            <person name="Duplessis S."/>
            <person name="Ehlting J."/>
            <person name="Ellis B."/>
            <person name="Gendler K."/>
            <person name="Goodstein D."/>
            <person name="Gribskov M."/>
            <person name="Grimwood J."/>
            <person name="Groover A."/>
            <person name="Gunter L."/>
            <person name="Hamberger B."/>
            <person name="Heinze B."/>
            <person name="Helariutta Y."/>
            <person name="Henrissat B."/>
            <person name="Holligan D."/>
            <person name="Holt R."/>
            <person name="Huang W."/>
            <person name="Islam-Faridi N."/>
            <person name="Jones S."/>
            <person name="Jones-Rhoades M."/>
            <person name="Jorgensen R."/>
            <person name="Joshi C."/>
            <person name="Kangasjarvi J."/>
            <person name="Karlsson J."/>
            <person name="Kelleher C."/>
            <person name="Kirkpatrick R."/>
            <person name="Kirst M."/>
            <person name="Kohler A."/>
            <person name="Kalluri U."/>
            <person name="Larimer F."/>
            <person name="Leebens-Mack J."/>
            <person name="Leple J.C."/>
            <person name="Locascio P."/>
            <person name="Lou Y."/>
            <person name="Lucas S."/>
            <person name="Martin F."/>
            <person name="Montanini B."/>
            <person name="Napoli C."/>
            <person name="Nelson D.R."/>
            <person name="Nelson C."/>
            <person name="Nieminen K."/>
            <person name="Nilsson O."/>
            <person name="Pereda V."/>
            <person name="Peter G."/>
            <person name="Philippe R."/>
            <person name="Pilate G."/>
            <person name="Poliakov A."/>
            <person name="Razumovskaya J."/>
            <person name="Richardson P."/>
            <person name="Rinaldi C."/>
            <person name="Ritland K."/>
            <person name="Rouze P."/>
            <person name="Ryaboy D."/>
            <person name="Schmutz J."/>
            <person name="Schrader J."/>
            <person name="Segerman B."/>
            <person name="Shin H."/>
            <person name="Siddiqui A."/>
            <person name="Sterky F."/>
            <person name="Terry A."/>
            <person name="Tsai C.J."/>
            <person name="Uberbacher E."/>
            <person name="Unneberg P."/>
            <person name="Vahala J."/>
            <person name="Wall K."/>
            <person name="Wessler S."/>
            <person name="Yang G."/>
            <person name="Yin T."/>
            <person name="Douglas C."/>
            <person name="Marra M."/>
            <person name="Sandberg G."/>
            <person name="Van de Peer Y."/>
            <person name="Rokhsar D."/>
        </authorList>
    </citation>
    <scope>NUCLEOTIDE SEQUENCE [LARGE SCALE GENOMIC DNA]</scope>
    <source>
        <strain evidence="2">cv. Nisqually</strain>
    </source>
</reference>
<dbReference type="Proteomes" id="UP000006729">
    <property type="component" value="Chromosome 4"/>
</dbReference>
<comment type="caution">
    <text evidence="1">The sequence shown here is derived from an EMBL/GenBank/DDBJ whole genome shotgun (WGS) entry which is preliminary data.</text>
</comment>
<keyword evidence="2" id="KW-1185">Reference proteome</keyword>
<proteinExistence type="predicted"/>